<feature type="region of interest" description="Disordered" evidence="1">
    <location>
        <begin position="163"/>
        <end position="189"/>
    </location>
</feature>
<dbReference type="AlphaFoldDB" id="A0AAD9KEE6"/>
<keyword evidence="4" id="KW-1185">Reference proteome</keyword>
<accession>A0AAD9KEE6</accession>
<dbReference type="Proteomes" id="UP001208570">
    <property type="component" value="Unassembled WGS sequence"/>
</dbReference>
<evidence type="ECO:0000313" key="4">
    <source>
        <dbReference type="Proteomes" id="UP001208570"/>
    </source>
</evidence>
<name>A0AAD9KEE6_9ANNE</name>
<gene>
    <name evidence="3" type="ORF">LSH36_9g16023</name>
</gene>
<dbReference type="EMBL" id="JAODUP010000009">
    <property type="protein sequence ID" value="KAK2169550.1"/>
    <property type="molecule type" value="Genomic_DNA"/>
</dbReference>
<feature type="compositionally biased region" description="Polar residues" evidence="1">
    <location>
        <begin position="176"/>
        <end position="189"/>
    </location>
</feature>
<evidence type="ECO:0000313" key="3">
    <source>
        <dbReference type="EMBL" id="KAK2169550.1"/>
    </source>
</evidence>
<comment type="caution">
    <text evidence="3">The sequence shown here is derived from an EMBL/GenBank/DDBJ whole genome shotgun (WGS) entry which is preliminary data.</text>
</comment>
<proteinExistence type="predicted"/>
<organism evidence="3 4">
    <name type="scientific">Paralvinella palmiformis</name>
    <dbReference type="NCBI Taxonomy" id="53620"/>
    <lineage>
        <taxon>Eukaryota</taxon>
        <taxon>Metazoa</taxon>
        <taxon>Spiralia</taxon>
        <taxon>Lophotrochozoa</taxon>
        <taxon>Annelida</taxon>
        <taxon>Polychaeta</taxon>
        <taxon>Sedentaria</taxon>
        <taxon>Canalipalpata</taxon>
        <taxon>Terebellida</taxon>
        <taxon>Terebelliformia</taxon>
        <taxon>Alvinellidae</taxon>
        <taxon>Paralvinella</taxon>
    </lineage>
</organism>
<sequence>MRRKSHLLLIFGGVVFLVYYKWKSTPVDQELVPDEINVDFGPEVELEAVDQQTDDFENLYYQGGGTNDTVADGDLNVEIGDQVDLAVDNVDAGDQQQQEAGYVGHAEDEQLHLDIGQDQAGAQQPVIQQLAQEGQQLQNVQMVNGVQQVVNDQQLAQQQEQQQQLQGDQPVGQLEGQVQANEQLQADPQQIQNAEPAVQRVVQEVQPVQPQQQLPL</sequence>
<reference evidence="3" key="1">
    <citation type="journal article" date="2023" name="Mol. Biol. Evol.">
        <title>Third-Generation Sequencing Reveals the Adaptive Role of the Epigenome in Three Deep-Sea Polychaetes.</title>
        <authorList>
            <person name="Perez M."/>
            <person name="Aroh O."/>
            <person name="Sun Y."/>
            <person name="Lan Y."/>
            <person name="Juniper S.K."/>
            <person name="Young C.R."/>
            <person name="Angers B."/>
            <person name="Qian P.Y."/>
        </authorList>
    </citation>
    <scope>NUCLEOTIDE SEQUENCE</scope>
    <source>
        <strain evidence="3">P08H-3</strain>
    </source>
</reference>
<protein>
    <submittedName>
        <fullName evidence="3">Uncharacterized protein</fullName>
    </submittedName>
</protein>
<feature type="chain" id="PRO_5042228497" evidence="2">
    <location>
        <begin position="25"/>
        <end position="216"/>
    </location>
</feature>
<evidence type="ECO:0000256" key="1">
    <source>
        <dbReference type="SAM" id="MobiDB-lite"/>
    </source>
</evidence>
<feature type="compositionally biased region" description="Low complexity" evidence="1">
    <location>
        <begin position="163"/>
        <end position="173"/>
    </location>
</feature>
<feature type="signal peptide" evidence="2">
    <location>
        <begin position="1"/>
        <end position="24"/>
    </location>
</feature>
<evidence type="ECO:0000256" key="2">
    <source>
        <dbReference type="SAM" id="SignalP"/>
    </source>
</evidence>
<keyword evidence="2" id="KW-0732">Signal</keyword>